<dbReference type="Proteomes" id="UP000662200">
    <property type="component" value="Unassembled WGS sequence"/>
</dbReference>
<proteinExistence type="predicted"/>
<evidence type="ECO:0000313" key="2">
    <source>
        <dbReference type="Proteomes" id="UP000662200"/>
    </source>
</evidence>
<comment type="caution">
    <text evidence="1">The sequence shown here is derived from an EMBL/GenBank/DDBJ whole genome shotgun (WGS) entry which is preliminary data.</text>
</comment>
<dbReference type="InterPro" id="IPR046198">
    <property type="entry name" value="DUF6230"/>
</dbReference>
<dbReference type="AlphaFoldDB" id="A0A8J3BRB5"/>
<reference evidence="1" key="1">
    <citation type="journal article" date="2014" name="Int. J. Syst. Evol. Microbiol.">
        <title>Complete genome sequence of Corynebacterium casei LMG S-19264T (=DSM 44701T), isolated from a smear-ripened cheese.</title>
        <authorList>
            <consortium name="US DOE Joint Genome Institute (JGI-PGF)"/>
            <person name="Walter F."/>
            <person name="Albersmeier A."/>
            <person name="Kalinowski J."/>
            <person name="Ruckert C."/>
        </authorList>
    </citation>
    <scope>NUCLEOTIDE SEQUENCE</scope>
    <source>
        <strain evidence="1">JCM 3091</strain>
    </source>
</reference>
<reference evidence="1" key="2">
    <citation type="submission" date="2020-09" db="EMBL/GenBank/DDBJ databases">
        <authorList>
            <person name="Sun Q."/>
            <person name="Ohkuma M."/>
        </authorList>
    </citation>
    <scope>NUCLEOTIDE SEQUENCE</scope>
    <source>
        <strain evidence="1">JCM 3091</strain>
    </source>
</reference>
<accession>A0A8J3BRB5</accession>
<evidence type="ECO:0000313" key="1">
    <source>
        <dbReference type="EMBL" id="GGK33160.1"/>
    </source>
</evidence>
<gene>
    <name evidence="1" type="ORF">GCM10010124_27370</name>
</gene>
<keyword evidence="2" id="KW-1185">Reference proteome</keyword>
<organism evidence="1 2">
    <name type="scientific">Pilimelia terevasa</name>
    <dbReference type="NCBI Taxonomy" id="53372"/>
    <lineage>
        <taxon>Bacteria</taxon>
        <taxon>Bacillati</taxon>
        <taxon>Actinomycetota</taxon>
        <taxon>Actinomycetes</taxon>
        <taxon>Micromonosporales</taxon>
        <taxon>Micromonosporaceae</taxon>
        <taxon>Pilimelia</taxon>
    </lineage>
</organism>
<dbReference type="RefSeq" id="WP_189114676.1">
    <property type="nucleotide sequence ID" value="NZ_BMQC01000008.1"/>
</dbReference>
<protein>
    <recommendedName>
        <fullName evidence="3">Cholesterol esterase</fullName>
    </recommendedName>
</protein>
<sequence length="186" mass="18896">MRQPPTGRLHWGRAAAVGLPALAVAAGLLYAVADGLLPASLAAAGVPTKVSAGRVEGDGFVQYGDGAPVAVAGIARARLYDYCQSVRAPLLPLVLTLRAGRDGAPVTARDLRIDSQALAGRATFDDVAIGRDAGDLGSAAAGSLGQSAARVVITDLRQLTQAASAADLRLHGVDVDLGMGVERECF</sequence>
<dbReference type="EMBL" id="BMQC01000008">
    <property type="protein sequence ID" value="GGK33160.1"/>
    <property type="molecule type" value="Genomic_DNA"/>
</dbReference>
<evidence type="ECO:0008006" key="3">
    <source>
        <dbReference type="Google" id="ProtNLM"/>
    </source>
</evidence>
<dbReference type="Pfam" id="PF19741">
    <property type="entry name" value="DUF6230"/>
    <property type="match status" value="1"/>
</dbReference>
<name>A0A8J3BRB5_9ACTN</name>